<sequence length="416" mass="45555">MGSKLGFKLSRGVLNTMSPPISTAYKWASLYRPNPGRPLLDMSQGIPGVLPPVTLQTAVGKAASSPESFGYCSPDGEPAMKRALAEEMKVCYGPNTDVTADDISLTAGCNLAFVATIMSLADAGDEVILPVPWYFNHQMDLTLLGIKPVPLQTLPEDGFTPSVERCCSLITSKTRAIALVTPNNPTGAIYSPSLLAAFTDLARKHNIALIIDETYRDFILTVPPHSLFTPSSPLCSWRSNIIHLFSFSKSYCLPGHRLGAIIASPLVLKKVNTVLDCIQICPPRPLQLALSSLLPTIRPFIHETAIAIRNRHALFRDSLPPRWKVGAQGGYFAFVRHPFIGISSLEVSKRLAMEIGVITLPSTFFCEEEGQAEAEIVWDQGRWIRFSVANVDDEKVKKVCERLGESETAFGWVLED</sequence>
<comment type="cofactor">
    <cofactor evidence="1">
        <name>pyridoxal 5'-phosphate</name>
        <dbReference type="ChEBI" id="CHEBI:597326"/>
    </cofactor>
</comment>
<dbReference type="Gene3D" id="3.40.640.10">
    <property type="entry name" value="Type I PLP-dependent aspartate aminotransferase-like (Major domain)"/>
    <property type="match status" value="1"/>
</dbReference>
<keyword evidence="4 7" id="KW-0808">Transferase</keyword>
<reference evidence="7" key="1">
    <citation type="submission" date="2020-11" db="EMBL/GenBank/DDBJ databases">
        <authorList>
            <consortium name="DOE Joint Genome Institute"/>
            <person name="Ahrendt S."/>
            <person name="Riley R."/>
            <person name="Andreopoulos W."/>
            <person name="Labutti K."/>
            <person name="Pangilinan J."/>
            <person name="Ruiz-Duenas F.J."/>
            <person name="Barrasa J.M."/>
            <person name="Sanchez-Garcia M."/>
            <person name="Camarero S."/>
            <person name="Miyauchi S."/>
            <person name="Serrano A."/>
            <person name="Linde D."/>
            <person name="Babiker R."/>
            <person name="Drula E."/>
            <person name="Ayuso-Fernandez I."/>
            <person name="Pacheco R."/>
            <person name="Padilla G."/>
            <person name="Ferreira P."/>
            <person name="Barriuso J."/>
            <person name="Kellner H."/>
            <person name="Castanera R."/>
            <person name="Alfaro M."/>
            <person name="Ramirez L."/>
            <person name="Pisabarro A.G."/>
            <person name="Kuo A."/>
            <person name="Tritt A."/>
            <person name="Lipzen A."/>
            <person name="He G."/>
            <person name="Yan M."/>
            <person name="Ng V."/>
            <person name="Cullen D."/>
            <person name="Martin F."/>
            <person name="Rosso M.-N."/>
            <person name="Henrissat B."/>
            <person name="Hibbett D."/>
            <person name="Martinez A.T."/>
            <person name="Grigoriev I.V."/>
        </authorList>
    </citation>
    <scope>NUCLEOTIDE SEQUENCE</scope>
    <source>
        <strain evidence="7">CBS 247.69</strain>
    </source>
</reference>
<gene>
    <name evidence="7" type="ORF">BDZ94DRAFT_1262552</name>
</gene>
<accession>A0A9P5Y473</accession>
<dbReference type="InterPro" id="IPR015424">
    <property type="entry name" value="PyrdxlP-dep_Trfase"/>
</dbReference>
<evidence type="ECO:0000256" key="1">
    <source>
        <dbReference type="ARBA" id="ARBA00001933"/>
    </source>
</evidence>
<comment type="similarity">
    <text evidence="2">Belongs to the class-I pyridoxal-phosphate-dependent aminotransferase family.</text>
</comment>
<evidence type="ECO:0000256" key="4">
    <source>
        <dbReference type="ARBA" id="ARBA00022679"/>
    </source>
</evidence>
<proteinExistence type="inferred from homology"/>
<evidence type="ECO:0000259" key="6">
    <source>
        <dbReference type="Pfam" id="PF00155"/>
    </source>
</evidence>
<dbReference type="Proteomes" id="UP000807353">
    <property type="component" value="Unassembled WGS sequence"/>
</dbReference>
<name>A0A9P5Y473_9AGAR</name>
<dbReference type="GO" id="GO:0008483">
    <property type="term" value="F:transaminase activity"/>
    <property type="evidence" value="ECO:0007669"/>
    <property type="project" value="UniProtKB-KW"/>
</dbReference>
<dbReference type="InterPro" id="IPR004839">
    <property type="entry name" value="Aminotransferase_I/II_large"/>
</dbReference>
<dbReference type="GO" id="GO:0030170">
    <property type="term" value="F:pyridoxal phosphate binding"/>
    <property type="evidence" value="ECO:0007669"/>
    <property type="project" value="InterPro"/>
</dbReference>
<evidence type="ECO:0000313" key="7">
    <source>
        <dbReference type="EMBL" id="KAF9461939.1"/>
    </source>
</evidence>
<dbReference type="InterPro" id="IPR015421">
    <property type="entry name" value="PyrdxlP-dep_Trfase_major"/>
</dbReference>
<comment type="caution">
    <text evidence="7">The sequence shown here is derived from an EMBL/GenBank/DDBJ whole genome shotgun (WGS) entry which is preliminary data.</text>
</comment>
<evidence type="ECO:0000256" key="5">
    <source>
        <dbReference type="ARBA" id="ARBA00022898"/>
    </source>
</evidence>
<keyword evidence="8" id="KW-1185">Reference proteome</keyword>
<evidence type="ECO:0000313" key="8">
    <source>
        <dbReference type="Proteomes" id="UP000807353"/>
    </source>
</evidence>
<dbReference type="OrthoDB" id="7042322at2759"/>
<dbReference type="AlphaFoldDB" id="A0A9P5Y473"/>
<keyword evidence="5" id="KW-0663">Pyridoxal phosphate</keyword>
<dbReference type="EMBL" id="MU150277">
    <property type="protein sequence ID" value="KAF9461939.1"/>
    <property type="molecule type" value="Genomic_DNA"/>
</dbReference>
<evidence type="ECO:0000256" key="3">
    <source>
        <dbReference type="ARBA" id="ARBA00022576"/>
    </source>
</evidence>
<feature type="domain" description="Aminotransferase class I/classII large" evidence="6">
    <location>
        <begin position="42"/>
        <end position="403"/>
    </location>
</feature>
<dbReference type="PRINTS" id="PR00753">
    <property type="entry name" value="ACCSYNTHASE"/>
</dbReference>
<dbReference type="NCBIfam" id="NF005732">
    <property type="entry name" value="PRK07550.1"/>
    <property type="match status" value="1"/>
</dbReference>
<evidence type="ECO:0000256" key="2">
    <source>
        <dbReference type="ARBA" id="ARBA00007441"/>
    </source>
</evidence>
<dbReference type="GO" id="GO:0006520">
    <property type="term" value="P:amino acid metabolic process"/>
    <property type="evidence" value="ECO:0007669"/>
    <property type="project" value="InterPro"/>
</dbReference>
<dbReference type="CDD" id="cd00609">
    <property type="entry name" value="AAT_like"/>
    <property type="match status" value="1"/>
</dbReference>
<dbReference type="Pfam" id="PF00155">
    <property type="entry name" value="Aminotran_1_2"/>
    <property type="match status" value="1"/>
</dbReference>
<dbReference type="PANTHER" id="PTHR46383:SF1">
    <property type="entry name" value="ASPARTATE AMINOTRANSFERASE"/>
    <property type="match status" value="1"/>
</dbReference>
<dbReference type="PANTHER" id="PTHR46383">
    <property type="entry name" value="ASPARTATE AMINOTRANSFERASE"/>
    <property type="match status" value="1"/>
</dbReference>
<dbReference type="SUPFAM" id="SSF53383">
    <property type="entry name" value="PLP-dependent transferases"/>
    <property type="match status" value="1"/>
</dbReference>
<keyword evidence="3" id="KW-0032">Aminotransferase</keyword>
<dbReference type="InterPro" id="IPR050596">
    <property type="entry name" value="AspAT/PAT-like"/>
</dbReference>
<protein>
    <submittedName>
        <fullName evidence="7">PLP-dependent transferase</fullName>
    </submittedName>
</protein>
<organism evidence="7 8">
    <name type="scientific">Collybia nuda</name>
    <dbReference type="NCBI Taxonomy" id="64659"/>
    <lineage>
        <taxon>Eukaryota</taxon>
        <taxon>Fungi</taxon>
        <taxon>Dikarya</taxon>
        <taxon>Basidiomycota</taxon>
        <taxon>Agaricomycotina</taxon>
        <taxon>Agaricomycetes</taxon>
        <taxon>Agaricomycetidae</taxon>
        <taxon>Agaricales</taxon>
        <taxon>Tricholomatineae</taxon>
        <taxon>Clitocybaceae</taxon>
        <taxon>Collybia</taxon>
    </lineage>
</organism>